<dbReference type="InterPro" id="IPR001509">
    <property type="entry name" value="Epimerase_deHydtase"/>
</dbReference>
<dbReference type="GO" id="GO:0005737">
    <property type="term" value="C:cytoplasm"/>
    <property type="evidence" value="ECO:0007669"/>
    <property type="project" value="TreeGrafter"/>
</dbReference>
<dbReference type="InterPro" id="IPR051783">
    <property type="entry name" value="NAD(P)-dependent_oxidoreduct"/>
</dbReference>
<sequence>MHKTYNQPFCHLTAHTMKILITGATGFIGKALTEYLFQQGEQQLILSSREDFASGVPEIHKVVTGSIDANTQWQPALEKTNIVIHTAGIAHQKNIPADEYHLTHVIATKHLALQAIKAGVKQFIYLSSIGVHGRTSHSGSFSESSPYQPGNDYATSKLRTEEMLKEVCKNSSMQLTIVRPPLVYAAHAPGNFGRLLYSTYQGMPLPVAGINNKRGIIALENLLDFIKSCIDNPNAMNQTFLVADTDAHLSTQTIIEHLANGMKKPARTLNIPTRLLNIVANLTGQKEKYIQLCGNLSIDTSKAQRLLGWQAPFSTGDMLIKAGRNYPASNH</sequence>
<name>A0A928YX18_9GAMM</name>
<dbReference type="PANTHER" id="PTHR48079:SF6">
    <property type="entry name" value="NAD(P)-BINDING DOMAIN-CONTAINING PROTEIN-RELATED"/>
    <property type="match status" value="1"/>
</dbReference>
<protein>
    <submittedName>
        <fullName evidence="2">NAD-dependent epimerase/dehydratase family protein</fullName>
    </submittedName>
</protein>
<dbReference type="SUPFAM" id="SSF51735">
    <property type="entry name" value="NAD(P)-binding Rossmann-fold domains"/>
    <property type="match status" value="1"/>
</dbReference>
<comment type="caution">
    <text evidence="2">The sequence shown here is derived from an EMBL/GenBank/DDBJ whole genome shotgun (WGS) entry which is preliminary data.</text>
</comment>
<evidence type="ECO:0000313" key="2">
    <source>
        <dbReference type="EMBL" id="MBE8718858.1"/>
    </source>
</evidence>
<dbReference type="Gene3D" id="3.40.50.720">
    <property type="entry name" value="NAD(P)-binding Rossmann-like Domain"/>
    <property type="match status" value="1"/>
</dbReference>
<dbReference type="InterPro" id="IPR036291">
    <property type="entry name" value="NAD(P)-bd_dom_sf"/>
</dbReference>
<dbReference type="Proteomes" id="UP000652567">
    <property type="component" value="Unassembled WGS sequence"/>
</dbReference>
<gene>
    <name evidence="2" type="ORF">C4F51_16920</name>
</gene>
<dbReference type="PANTHER" id="PTHR48079">
    <property type="entry name" value="PROTEIN YEEZ"/>
    <property type="match status" value="1"/>
</dbReference>
<organism evidence="2 3">
    <name type="scientific">Cellvibrio polysaccharolyticus</name>
    <dbReference type="NCBI Taxonomy" id="2082724"/>
    <lineage>
        <taxon>Bacteria</taxon>
        <taxon>Pseudomonadati</taxon>
        <taxon>Pseudomonadota</taxon>
        <taxon>Gammaproteobacteria</taxon>
        <taxon>Cellvibrionales</taxon>
        <taxon>Cellvibrionaceae</taxon>
        <taxon>Cellvibrio</taxon>
    </lineage>
</organism>
<feature type="domain" description="NAD-dependent epimerase/dehydratase" evidence="1">
    <location>
        <begin position="19"/>
        <end position="235"/>
    </location>
</feature>
<accession>A0A928YX18</accession>
<dbReference type="GO" id="GO:0004029">
    <property type="term" value="F:aldehyde dehydrogenase (NAD+) activity"/>
    <property type="evidence" value="ECO:0007669"/>
    <property type="project" value="TreeGrafter"/>
</dbReference>
<dbReference type="AlphaFoldDB" id="A0A928YX18"/>
<evidence type="ECO:0000313" key="3">
    <source>
        <dbReference type="Proteomes" id="UP000652567"/>
    </source>
</evidence>
<dbReference type="EMBL" id="PRDL01000001">
    <property type="protein sequence ID" value="MBE8718858.1"/>
    <property type="molecule type" value="Genomic_DNA"/>
</dbReference>
<proteinExistence type="predicted"/>
<keyword evidence="3" id="KW-1185">Reference proteome</keyword>
<evidence type="ECO:0000259" key="1">
    <source>
        <dbReference type="Pfam" id="PF01370"/>
    </source>
</evidence>
<dbReference type="Pfam" id="PF01370">
    <property type="entry name" value="Epimerase"/>
    <property type="match status" value="1"/>
</dbReference>
<reference evidence="2" key="1">
    <citation type="submission" date="2018-07" db="EMBL/GenBank/DDBJ databases">
        <title>Genome assembly of strain Ka43.</title>
        <authorList>
            <person name="Kukolya J."/>
            <person name="Nagy I."/>
            <person name="Horvath B."/>
            <person name="Toth A."/>
        </authorList>
    </citation>
    <scope>NUCLEOTIDE SEQUENCE</scope>
    <source>
        <strain evidence="2">KB43</strain>
    </source>
</reference>